<sequence>MLKVVCLTLFIAAVSAGIPYKDCAHSEVIDVAISGCTTSPCTLHKGKEVQIDIQYKANQDTTKATWTLHAILAGGLDLDLSTLIPGFDKDGCHDTPCPVKKGETKKFSYKLTIPEATPTPIEADVKARLIGDSGDLFCGTVHGNIVD</sequence>
<dbReference type="PANTHER" id="PTHR11306:SF68">
    <property type="entry name" value="NPC INTRACELLULAR CHOLESTEROL TRANSPORTER 2"/>
    <property type="match status" value="1"/>
</dbReference>
<dbReference type="Proteomes" id="UP000728032">
    <property type="component" value="Unassembled WGS sequence"/>
</dbReference>
<dbReference type="EMBL" id="OC937523">
    <property type="protein sequence ID" value="CAD7661186.1"/>
    <property type="molecule type" value="Genomic_DNA"/>
</dbReference>
<evidence type="ECO:0000256" key="4">
    <source>
        <dbReference type="SAM" id="SignalP"/>
    </source>
</evidence>
<keyword evidence="7" id="KW-1185">Reference proteome</keyword>
<evidence type="ECO:0000256" key="2">
    <source>
        <dbReference type="ARBA" id="ARBA00006370"/>
    </source>
</evidence>
<dbReference type="InterPro" id="IPR003172">
    <property type="entry name" value="ML_dom"/>
</dbReference>
<dbReference type="Gene3D" id="2.60.40.770">
    <property type="match status" value="1"/>
</dbReference>
<dbReference type="AlphaFoldDB" id="A0A7R9QX80"/>
<dbReference type="GO" id="GO:0032934">
    <property type="term" value="F:sterol binding"/>
    <property type="evidence" value="ECO:0007669"/>
    <property type="project" value="InterPro"/>
</dbReference>
<dbReference type="InterPro" id="IPR014756">
    <property type="entry name" value="Ig_E-set"/>
</dbReference>
<feature type="signal peptide" evidence="4">
    <location>
        <begin position="1"/>
        <end position="16"/>
    </location>
</feature>
<feature type="domain" description="MD-2-related lipid-recognition" evidence="5">
    <location>
        <begin position="20"/>
        <end position="143"/>
    </location>
</feature>
<proteinExistence type="inferred from homology"/>
<dbReference type="InterPro" id="IPR039670">
    <property type="entry name" value="NPC2-like"/>
</dbReference>
<dbReference type="Pfam" id="PF02221">
    <property type="entry name" value="E1_DerP2_DerF2"/>
    <property type="match status" value="1"/>
</dbReference>
<dbReference type="PANTHER" id="PTHR11306">
    <property type="entry name" value="NIEMANN PICK TYPE C2 PROTEIN NPC2-RELATED"/>
    <property type="match status" value="1"/>
</dbReference>
<dbReference type="GO" id="GO:0005576">
    <property type="term" value="C:extracellular region"/>
    <property type="evidence" value="ECO:0007669"/>
    <property type="project" value="UniProtKB-SubCell"/>
</dbReference>
<accession>A0A7R9QX80</accession>
<dbReference type="SUPFAM" id="SSF81296">
    <property type="entry name" value="E set domains"/>
    <property type="match status" value="1"/>
</dbReference>
<comment type="similarity">
    <text evidence="2">Belongs to the NPC2 family.</text>
</comment>
<dbReference type="SMART" id="SM00737">
    <property type="entry name" value="ML"/>
    <property type="match status" value="1"/>
</dbReference>
<name>A0A7R9QX80_9ACAR</name>
<dbReference type="FunFam" id="2.60.40.770:FF:000001">
    <property type="entry name" value="NPC intracellular cholesterol transporter 2"/>
    <property type="match status" value="1"/>
</dbReference>
<feature type="chain" id="PRO_5035680844" description="MD-2-related lipid-recognition domain-containing protein" evidence="4">
    <location>
        <begin position="17"/>
        <end position="147"/>
    </location>
</feature>
<dbReference type="EMBL" id="CAJPVJ010022698">
    <property type="protein sequence ID" value="CAG2178322.1"/>
    <property type="molecule type" value="Genomic_DNA"/>
</dbReference>
<evidence type="ECO:0000256" key="1">
    <source>
        <dbReference type="ARBA" id="ARBA00004613"/>
    </source>
</evidence>
<protein>
    <recommendedName>
        <fullName evidence="5">MD-2-related lipid-recognition domain-containing protein</fullName>
    </recommendedName>
</protein>
<dbReference type="OrthoDB" id="6489092at2759"/>
<comment type="subcellular location">
    <subcellularLocation>
        <location evidence="1">Secreted</location>
    </subcellularLocation>
</comment>
<evidence type="ECO:0000259" key="5">
    <source>
        <dbReference type="SMART" id="SM00737"/>
    </source>
</evidence>
<evidence type="ECO:0000256" key="3">
    <source>
        <dbReference type="ARBA" id="ARBA00022525"/>
    </source>
</evidence>
<evidence type="ECO:0000313" key="6">
    <source>
        <dbReference type="EMBL" id="CAD7661186.1"/>
    </source>
</evidence>
<keyword evidence="4" id="KW-0732">Signal</keyword>
<dbReference type="GO" id="GO:0015918">
    <property type="term" value="P:sterol transport"/>
    <property type="evidence" value="ECO:0007669"/>
    <property type="project" value="InterPro"/>
</dbReference>
<evidence type="ECO:0000313" key="7">
    <source>
        <dbReference type="Proteomes" id="UP000728032"/>
    </source>
</evidence>
<organism evidence="6">
    <name type="scientific">Oppiella nova</name>
    <dbReference type="NCBI Taxonomy" id="334625"/>
    <lineage>
        <taxon>Eukaryota</taxon>
        <taxon>Metazoa</taxon>
        <taxon>Ecdysozoa</taxon>
        <taxon>Arthropoda</taxon>
        <taxon>Chelicerata</taxon>
        <taxon>Arachnida</taxon>
        <taxon>Acari</taxon>
        <taxon>Acariformes</taxon>
        <taxon>Sarcoptiformes</taxon>
        <taxon>Oribatida</taxon>
        <taxon>Brachypylina</taxon>
        <taxon>Oppioidea</taxon>
        <taxon>Oppiidae</taxon>
        <taxon>Oppiella</taxon>
    </lineage>
</organism>
<reference evidence="6" key="1">
    <citation type="submission" date="2020-11" db="EMBL/GenBank/DDBJ databases">
        <authorList>
            <person name="Tran Van P."/>
        </authorList>
    </citation>
    <scope>NUCLEOTIDE SEQUENCE</scope>
</reference>
<gene>
    <name evidence="6" type="ORF">ONB1V03_LOCUS17747</name>
</gene>
<keyword evidence="3" id="KW-0964">Secreted</keyword>